<dbReference type="InterPro" id="IPR004635">
    <property type="entry name" value="Pept_S49_SppA"/>
</dbReference>
<evidence type="ECO:0000256" key="5">
    <source>
        <dbReference type="SAM" id="Phobius"/>
    </source>
</evidence>
<evidence type="ECO:0000256" key="1">
    <source>
        <dbReference type="ARBA" id="ARBA00008683"/>
    </source>
</evidence>
<organism evidence="7 8">
    <name type="scientific">Agrobacterium tumefaciens</name>
    <dbReference type="NCBI Taxonomy" id="358"/>
    <lineage>
        <taxon>Bacteria</taxon>
        <taxon>Pseudomonadati</taxon>
        <taxon>Pseudomonadota</taxon>
        <taxon>Alphaproteobacteria</taxon>
        <taxon>Hyphomicrobiales</taxon>
        <taxon>Rhizobiaceae</taxon>
        <taxon>Rhizobium/Agrobacterium group</taxon>
        <taxon>Agrobacterium</taxon>
        <taxon>Agrobacterium tumefaciens complex</taxon>
    </lineage>
</organism>
<gene>
    <name evidence="7" type="ORF">J2W61_002249</name>
</gene>
<dbReference type="CDD" id="cd07023">
    <property type="entry name" value="S49_Sppa_N_C"/>
    <property type="match status" value="1"/>
</dbReference>
<evidence type="ECO:0000259" key="6">
    <source>
        <dbReference type="Pfam" id="PF01343"/>
    </source>
</evidence>
<evidence type="ECO:0000256" key="4">
    <source>
        <dbReference type="ARBA" id="ARBA00022825"/>
    </source>
</evidence>
<protein>
    <submittedName>
        <fullName evidence="7">Protease-4</fullName>
        <ecNumber evidence="7">3.4.21.-</ecNumber>
    </submittedName>
</protein>
<evidence type="ECO:0000313" key="8">
    <source>
        <dbReference type="Proteomes" id="UP001265315"/>
    </source>
</evidence>
<dbReference type="SUPFAM" id="SSF52096">
    <property type="entry name" value="ClpP/crotonase"/>
    <property type="match status" value="1"/>
</dbReference>
<keyword evidence="5" id="KW-1133">Transmembrane helix</keyword>
<dbReference type="AlphaFoldDB" id="A0AAW8LTS8"/>
<dbReference type="InterPro" id="IPR047272">
    <property type="entry name" value="S49_SppA_C"/>
</dbReference>
<reference evidence="7" key="1">
    <citation type="submission" date="2023-07" db="EMBL/GenBank/DDBJ databases">
        <title>Sorghum-associated microbial communities from plants grown in Nebraska, USA.</title>
        <authorList>
            <person name="Schachtman D."/>
        </authorList>
    </citation>
    <scope>NUCLEOTIDE SEQUENCE</scope>
    <source>
        <strain evidence="7">1457</strain>
    </source>
</reference>
<dbReference type="NCBIfam" id="TIGR00706">
    <property type="entry name" value="SppA_dom"/>
    <property type="match status" value="1"/>
</dbReference>
<dbReference type="Pfam" id="PF01343">
    <property type="entry name" value="Peptidase_S49"/>
    <property type="match status" value="1"/>
</dbReference>
<dbReference type="InterPro" id="IPR002142">
    <property type="entry name" value="Peptidase_S49"/>
</dbReference>
<keyword evidence="2 7" id="KW-0645">Protease</keyword>
<dbReference type="InterPro" id="IPR029045">
    <property type="entry name" value="ClpP/crotonase-like_dom_sf"/>
</dbReference>
<feature type="transmembrane region" description="Helical" evidence="5">
    <location>
        <begin position="21"/>
        <end position="44"/>
    </location>
</feature>
<sequence>MTEVSMDNMAIADRRRLRRKLTFWRIAAVLLLVAGAFGLYRFLWDGPQQSAKPHIARVEVSGLITDNTELLERLDKIAKSDNVKGLIVSISSPGGTTYGGERIFKAIRGVAEKKPVVSDVRTLAASAGYMIASAGDVIVAGETSITGSIGVIFQYPQLGQLMEKLGVSLQEIKSSPMKAEPSPFHEAPEEAKSMIRAMVMDSYGWFVDLVADRRKLPREDVLKLADGSIFTGRQALANKLVDTLGGEKEIRTYFETRGVAKDLPIVEWRAPSSRSPFSLFSVAQIAKFLGYDDLIPFAGPGQLGADKLFLDGLVSVWQVEPR</sequence>
<dbReference type="PANTHER" id="PTHR42987">
    <property type="entry name" value="PEPTIDASE S49"/>
    <property type="match status" value="1"/>
</dbReference>
<evidence type="ECO:0000256" key="3">
    <source>
        <dbReference type="ARBA" id="ARBA00022801"/>
    </source>
</evidence>
<dbReference type="EMBL" id="JAVDSW010000001">
    <property type="protein sequence ID" value="MDR6702421.1"/>
    <property type="molecule type" value="Genomic_DNA"/>
</dbReference>
<dbReference type="GO" id="GO:0008236">
    <property type="term" value="F:serine-type peptidase activity"/>
    <property type="evidence" value="ECO:0007669"/>
    <property type="project" value="UniProtKB-KW"/>
</dbReference>
<evidence type="ECO:0000313" key="7">
    <source>
        <dbReference type="EMBL" id="MDR6702421.1"/>
    </source>
</evidence>
<keyword evidence="5" id="KW-0812">Transmembrane</keyword>
<dbReference type="Proteomes" id="UP001265315">
    <property type="component" value="Unassembled WGS sequence"/>
</dbReference>
<name>A0AAW8LTS8_AGRTU</name>
<dbReference type="Gene3D" id="6.20.330.10">
    <property type="match status" value="1"/>
</dbReference>
<comment type="caution">
    <text evidence="7">The sequence shown here is derived from an EMBL/GenBank/DDBJ whole genome shotgun (WGS) entry which is preliminary data.</text>
</comment>
<keyword evidence="5" id="KW-0472">Membrane</keyword>
<dbReference type="EC" id="3.4.21.-" evidence="7"/>
<keyword evidence="4" id="KW-0720">Serine protease</keyword>
<feature type="domain" description="Peptidase S49" evidence="6">
    <location>
        <begin position="111"/>
        <end position="252"/>
    </location>
</feature>
<keyword evidence="3 7" id="KW-0378">Hydrolase</keyword>
<dbReference type="PANTHER" id="PTHR42987:SF6">
    <property type="entry name" value="PROTEINASE IV"/>
    <property type="match status" value="1"/>
</dbReference>
<comment type="similarity">
    <text evidence="1">Belongs to the peptidase S49 family.</text>
</comment>
<accession>A0AAW8LTS8</accession>
<proteinExistence type="inferred from homology"/>
<dbReference type="Gene3D" id="3.90.226.10">
    <property type="entry name" value="2-enoyl-CoA Hydratase, Chain A, domain 1"/>
    <property type="match status" value="1"/>
</dbReference>
<evidence type="ECO:0000256" key="2">
    <source>
        <dbReference type="ARBA" id="ARBA00022670"/>
    </source>
</evidence>
<dbReference type="GO" id="GO:0006508">
    <property type="term" value="P:proteolysis"/>
    <property type="evidence" value="ECO:0007669"/>
    <property type="project" value="UniProtKB-KW"/>
</dbReference>